<keyword evidence="3" id="KW-1185">Reference proteome</keyword>
<dbReference type="EnsemblPlants" id="evm.model.02.2463">
    <property type="protein sequence ID" value="cds.evm.model.02.2463"/>
    <property type="gene ID" value="evm.TU.02.2463"/>
</dbReference>
<reference evidence="2" key="2">
    <citation type="submission" date="2021-03" db="UniProtKB">
        <authorList>
            <consortium name="EnsemblPlants"/>
        </authorList>
    </citation>
    <scope>IDENTIFICATION</scope>
</reference>
<dbReference type="InterPro" id="IPR012337">
    <property type="entry name" value="RNaseH-like_sf"/>
</dbReference>
<dbReference type="PANTHER" id="PTHR47074:SF11">
    <property type="entry name" value="REVERSE TRANSCRIPTASE-LIKE PROTEIN"/>
    <property type="match status" value="1"/>
</dbReference>
<dbReference type="CDD" id="cd06222">
    <property type="entry name" value="RNase_H_like"/>
    <property type="match status" value="1"/>
</dbReference>
<dbReference type="InterPro" id="IPR002156">
    <property type="entry name" value="RNaseH_domain"/>
</dbReference>
<dbReference type="AlphaFoldDB" id="A0A803NXP6"/>
<evidence type="ECO:0000313" key="3">
    <source>
        <dbReference type="Proteomes" id="UP000596661"/>
    </source>
</evidence>
<organism evidence="2 3">
    <name type="scientific">Cannabis sativa</name>
    <name type="common">Hemp</name>
    <name type="synonym">Marijuana</name>
    <dbReference type="NCBI Taxonomy" id="3483"/>
    <lineage>
        <taxon>Eukaryota</taxon>
        <taxon>Viridiplantae</taxon>
        <taxon>Streptophyta</taxon>
        <taxon>Embryophyta</taxon>
        <taxon>Tracheophyta</taxon>
        <taxon>Spermatophyta</taxon>
        <taxon>Magnoliopsida</taxon>
        <taxon>eudicotyledons</taxon>
        <taxon>Gunneridae</taxon>
        <taxon>Pentapetalae</taxon>
        <taxon>rosids</taxon>
        <taxon>fabids</taxon>
        <taxon>Rosales</taxon>
        <taxon>Cannabaceae</taxon>
        <taxon>Cannabis</taxon>
    </lineage>
</organism>
<feature type="domain" description="RNase H type-1" evidence="1">
    <location>
        <begin position="163"/>
        <end position="279"/>
    </location>
</feature>
<dbReference type="InterPro" id="IPR044730">
    <property type="entry name" value="RNase_H-like_dom_plant"/>
</dbReference>
<dbReference type="GO" id="GO:0003676">
    <property type="term" value="F:nucleic acid binding"/>
    <property type="evidence" value="ECO:0007669"/>
    <property type="project" value="InterPro"/>
</dbReference>
<evidence type="ECO:0000313" key="2">
    <source>
        <dbReference type="EnsemblPlants" id="cds.evm.model.02.2463"/>
    </source>
</evidence>
<dbReference type="GO" id="GO:0004523">
    <property type="term" value="F:RNA-DNA hybrid ribonuclease activity"/>
    <property type="evidence" value="ECO:0007669"/>
    <property type="project" value="InterPro"/>
</dbReference>
<proteinExistence type="predicted"/>
<protein>
    <recommendedName>
        <fullName evidence="1">RNase H type-1 domain-containing protein</fullName>
    </recommendedName>
</protein>
<dbReference type="InterPro" id="IPR036397">
    <property type="entry name" value="RNaseH_sf"/>
</dbReference>
<dbReference type="Gene3D" id="3.30.420.10">
    <property type="entry name" value="Ribonuclease H-like superfamily/Ribonuclease H"/>
    <property type="match status" value="1"/>
</dbReference>
<accession>A0A803NXP6</accession>
<dbReference type="Proteomes" id="UP000596661">
    <property type="component" value="Chromosome 2"/>
</dbReference>
<dbReference type="EMBL" id="UZAU01000235">
    <property type="status" value="NOT_ANNOTATED_CDS"/>
    <property type="molecule type" value="Genomic_DNA"/>
</dbReference>
<dbReference type="Pfam" id="PF13456">
    <property type="entry name" value="RVT_3"/>
    <property type="match status" value="1"/>
</dbReference>
<evidence type="ECO:0000259" key="1">
    <source>
        <dbReference type="Pfam" id="PF13456"/>
    </source>
</evidence>
<sequence>MWHAPWIPWLDWDHFRVAFNPMIVSNSTLVSSLLNEDREWDFQQTATWMVPSVASSLNLIPMIPNNNDDKLIWKDATSGEFSPRVAYKSIIKGRRAEKDPIWVRNQAYHDHVQPSFFITFNQIKSLVAELNSALTTPQDTSLGQSTLNVMQGLLQEDFVVFVDAACKDLRSAAGIIVTKSDSEFVEAFSVQLQATLPLEAEAWALLHTVHWCLIQGWHNVTFAVDCQPLVQGIKSRKTLDWRVAGVFARILDSLDRIPSATVSWIPRSGNEKAHKLAKRSFNSYRFGFFNAEELAPLVAI</sequence>
<dbReference type="PANTHER" id="PTHR47074">
    <property type="entry name" value="BNAC02G40300D PROTEIN"/>
    <property type="match status" value="1"/>
</dbReference>
<dbReference type="Gramene" id="evm.model.02.2463">
    <property type="protein sequence ID" value="cds.evm.model.02.2463"/>
    <property type="gene ID" value="evm.TU.02.2463"/>
</dbReference>
<dbReference type="InterPro" id="IPR052929">
    <property type="entry name" value="RNase_H-like_EbsB-rel"/>
</dbReference>
<dbReference type="SUPFAM" id="SSF53098">
    <property type="entry name" value="Ribonuclease H-like"/>
    <property type="match status" value="1"/>
</dbReference>
<reference evidence="2" key="1">
    <citation type="submission" date="2018-11" db="EMBL/GenBank/DDBJ databases">
        <authorList>
            <person name="Grassa J C."/>
        </authorList>
    </citation>
    <scope>NUCLEOTIDE SEQUENCE [LARGE SCALE GENOMIC DNA]</scope>
</reference>
<name>A0A803NXP6_CANSA</name>